<keyword evidence="8 9" id="KW-0472">Membrane</keyword>
<dbReference type="PANTHER" id="PTHR43562:SF1">
    <property type="entry name" value="NA(+)_H(+) ANTIPORTER YJBQ-RELATED"/>
    <property type="match status" value="1"/>
</dbReference>
<feature type="transmembrane region" description="Helical" evidence="9">
    <location>
        <begin position="339"/>
        <end position="359"/>
    </location>
</feature>
<organism evidence="11 12">
    <name type="scientific">Ligilactobacillus ubinensis</name>
    <dbReference type="NCBI Taxonomy" id="2876789"/>
    <lineage>
        <taxon>Bacteria</taxon>
        <taxon>Bacillati</taxon>
        <taxon>Bacillota</taxon>
        <taxon>Bacilli</taxon>
        <taxon>Lactobacillales</taxon>
        <taxon>Lactobacillaceae</taxon>
        <taxon>Ligilactobacillus</taxon>
    </lineage>
</organism>
<dbReference type="InterPro" id="IPR038770">
    <property type="entry name" value="Na+/solute_symporter_sf"/>
</dbReference>
<evidence type="ECO:0000256" key="9">
    <source>
        <dbReference type="SAM" id="Phobius"/>
    </source>
</evidence>
<feature type="transmembrane region" description="Helical" evidence="9">
    <location>
        <begin position="56"/>
        <end position="78"/>
    </location>
</feature>
<keyword evidence="6 9" id="KW-1133">Transmembrane helix</keyword>
<feature type="transmembrane region" description="Helical" evidence="9">
    <location>
        <begin position="133"/>
        <end position="153"/>
    </location>
</feature>
<feature type="transmembrane region" description="Helical" evidence="9">
    <location>
        <begin position="251"/>
        <end position="267"/>
    </location>
</feature>
<feature type="transmembrane region" description="Helical" evidence="9">
    <location>
        <begin position="165"/>
        <end position="187"/>
    </location>
</feature>
<feature type="domain" description="RCK C-terminal" evidence="10">
    <location>
        <begin position="538"/>
        <end position="618"/>
    </location>
</feature>
<feature type="transmembrane region" description="Helical" evidence="9">
    <location>
        <begin position="193"/>
        <end position="209"/>
    </location>
</feature>
<feature type="transmembrane region" description="Helical" evidence="9">
    <location>
        <begin position="99"/>
        <end position="127"/>
    </location>
</feature>
<dbReference type="InterPro" id="IPR006037">
    <property type="entry name" value="RCK_C"/>
</dbReference>
<dbReference type="InterPro" id="IPR006153">
    <property type="entry name" value="Cation/H_exchanger_TM"/>
</dbReference>
<sequence length="621" mass="68752">MNFSVVLVTFAAFATPMILSRFKINFIPTSVAEILVGVVLGKSFLNVVHTGTFLDYASTLGVILLIFLSGMEIDFSLFKKNASPQTPLAKKKAKEDEKQISALRVAVFAYLLTICTSFGLALLFRITGLFTDIGLATILFMTVSLGIVISLLKEKELLSLPFGQAVLLFAVFGEVVPMLVLSFYSSLVAGNGGSIWLISILFVVAAILFSRFKSFFSFFDRINKSTTQLDIRLAVFVIILLVWMAEKLGAENILGAFIAGIVFKLLQPARDTEQRLDSIGYGFLIPFFFIMTGVELNIPSLLTSSETIILIPLFFIAYVIAKLPAYFGFKLRFGKENAIAGSLLSSTTITLVLATLTVAKGLGVVTTQQSGAFLLAAVITCFIGPLLFNKLYRTEKEDRKKIRVHMIGANLIVVSVAQQLPSNWYEVMLYTDVLQNYNTYNAKANIKLLASRSEDEMIENEVFDTDILVLGYLDFNANFKLALAAKKYGVERVIARLDNPDPVLNAQQEQECKHAGIEFYSSFDTRVGMMRSIIESPSIMQVLTSGDARLFEIVVKNAKFDGMEVSSLPFVENITISRIFRNKASIAPHGNTRIQLGDHIIFSASKNLIPEIRETLEKINE</sequence>
<feature type="transmembrane region" description="Helical" evidence="9">
    <location>
        <begin position="308"/>
        <end position="327"/>
    </location>
</feature>
<evidence type="ECO:0000256" key="6">
    <source>
        <dbReference type="ARBA" id="ARBA00022989"/>
    </source>
</evidence>
<dbReference type="SUPFAM" id="SSF116726">
    <property type="entry name" value="TrkA C-terminal domain-like"/>
    <property type="match status" value="1"/>
</dbReference>
<feature type="transmembrane region" description="Helical" evidence="9">
    <location>
        <begin position="371"/>
        <end position="392"/>
    </location>
</feature>
<dbReference type="GO" id="GO:0006813">
    <property type="term" value="P:potassium ion transport"/>
    <property type="evidence" value="ECO:0007669"/>
    <property type="project" value="InterPro"/>
</dbReference>
<protein>
    <submittedName>
        <fullName evidence="11">Cation:proton antiporter</fullName>
    </submittedName>
</protein>
<keyword evidence="7" id="KW-0406">Ion transport</keyword>
<keyword evidence="4" id="KW-0050">Antiport</keyword>
<dbReference type="GO" id="GO:0016020">
    <property type="term" value="C:membrane"/>
    <property type="evidence" value="ECO:0007669"/>
    <property type="project" value="UniProtKB-SubCell"/>
</dbReference>
<reference evidence="11 12" key="1">
    <citation type="journal article" date="2023" name="Int. J. Syst. Evol. Microbiol.">
        <title>Ligilactobacillus ubinensis sp. nov., a novel species isolated from the wild ferment of a durian fruit (Durio zibethinus).</title>
        <authorList>
            <person name="Heng Y.C."/>
            <person name="Menon N."/>
            <person name="Chen B."/>
            <person name="Loo B.Z.L."/>
            <person name="Wong G.W.J."/>
            <person name="Lim A.C.H."/>
            <person name="Silvaraju S."/>
            <person name="Kittelmann S."/>
        </authorList>
    </citation>
    <scope>NUCLEOTIDE SEQUENCE [LARGE SCALE GENOMIC DNA]</scope>
    <source>
        <strain evidence="11 12">WILCCON 0076</strain>
    </source>
</reference>
<evidence type="ECO:0000256" key="1">
    <source>
        <dbReference type="ARBA" id="ARBA00004141"/>
    </source>
</evidence>
<feature type="transmembrane region" description="Helical" evidence="9">
    <location>
        <begin position="229"/>
        <end position="245"/>
    </location>
</feature>
<evidence type="ECO:0000256" key="5">
    <source>
        <dbReference type="ARBA" id="ARBA00022692"/>
    </source>
</evidence>
<dbReference type="InterPro" id="IPR036721">
    <property type="entry name" value="RCK_C_sf"/>
</dbReference>
<dbReference type="GO" id="GO:1902600">
    <property type="term" value="P:proton transmembrane transport"/>
    <property type="evidence" value="ECO:0007669"/>
    <property type="project" value="InterPro"/>
</dbReference>
<comment type="caution">
    <text evidence="11">The sequence shown here is derived from an EMBL/GenBank/DDBJ whole genome shotgun (WGS) entry which is preliminary data.</text>
</comment>
<dbReference type="Gene3D" id="3.30.70.1450">
    <property type="entry name" value="Regulator of K+ conductance, C-terminal domain"/>
    <property type="match status" value="1"/>
</dbReference>
<dbReference type="Proteomes" id="UP001139006">
    <property type="component" value="Unassembled WGS sequence"/>
</dbReference>
<keyword evidence="12" id="KW-1185">Reference proteome</keyword>
<evidence type="ECO:0000256" key="2">
    <source>
        <dbReference type="ARBA" id="ARBA00005551"/>
    </source>
</evidence>
<accession>A0A9X2FL69</accession>
<evidence type="ECO:0000313" key="12">
    <source>
        <dbReference type="Proteomes" id="UP001139006"/>
    </source>
</evidence>
<dbReference type="Pfam" id="PF02080">
    <property type="entry name" value="TrkA_C"/>
    <property type="match status" value="1"/>
</dbReference>
<evidence type="ECO:0000313" key="11">
    <source>
        <dbReference type="EMBL" id="MCP0887722.1"/>
    </source>
</evidence>
<dbReference type="GO" id="GO:0015297">
    <property type="term" value="F:antiporter activity"/>
    <property type="evidence" value="ECO:0007669"/>
    <property type="project" value="UniProtKB-KW"/>
</dbReference>
<dbReference type="EMBL" id="JAIULA010000024">
    <property type="protein sequence ID" value="MCP0887722.1"/>
    <property type="molecule type" value="Genomic_DNA"/>
</dbReference>
<gene>
    <name evidence="11" type="ORF">LB941_10300</name>
</gene>
<dbReference type="Pfam" id="PF00999">
    <property type="entry name" value="Na_H_Exchanger"/>
    <property type="match status" value="1"/>
</dbReference>
<comment type="similarity">
    <text evidence="2">Belongs to the monovalent cation:proton antiporter 2 (CPA2) transporter (TC 2.A.37) family.</text>
</comment>
<evidence type="ECO:0000256" key="8">
    <source>
        <dbReference type="ARBA" id="ARBA00023136"/>
    </source>
</evidence>
<evidence type="ECO:0000259" key="10">
    <source>
        <dbReference type="PROSITE" id="PS51202"/>
    </source>
</evidence>
<dbReference type="PANTHER" id="PTHR43562">
    <property type="entry name" value="NAPA-TYPE SODIUM/HYDROGEN ANTIPORTER"/>
    <property type="match status" value="1"/>
</dbReference>
<dbReference type="Gene3D" id="1.20.1530.20">
    <property type="match status" value="1"/>
</dbReference>
<evidence type="ECO:0000256" key="7">
    <source>
        <dbReference type="ARBA" id="ARBA00023065"/>
    </source>
</evidence>
<comment type="subcellular location">
    <subcellularLocation>
        <location evidence="1">Membrane</location>
        <topology evidence="1">Multi-pass membrane protein</topology>
    </subcellularLocation>
</comment>
<evidence type="ECO:0000256" key="3">
    <source>
        <dbReference type="ARBA" id="ARBA00022448"/>
    </source>
</evidence>
<keyword evidence="3" id="KW-0813">Transport</keyword>
<name>A0A9X2FL69_9LACO</name>
<proteinExistence type="inferred from homology"/>
<dbReference type="PROSITE" id="PS51202">
    <property type="entry name" value="RCK_C"/>
    <property type="match status" value="1"/>
</dbReference>
<dbReference type="GO" id="GO:0008324">
    <property type="term" value="F:monoatomic cation transmembrane transporter activity"/>
    <property type="evidence" value="ECO:0007669"/>
    <property type="project" value="InterPro"/>
</dbReference>
<keyword evidence="5 9" id="KW-0812">Transmembrane</keyword>
<feature type="transmembrane region" description="Helical" evidence="9">
    <location>
        <begin position="279"/>
        <end position="302"/>
    </location>
</feature>
<evidence type="ECO:0000256" key="4">
    <source>
        <dbReference type="ARBA" id="ARBA00022449"/>
    </source>
</evidence>
<dbReference type="AlphaFoldDB" id="A0A9X2FL69"/>
<dbReference type="RefSeq" id="WP_253361885.1">
    <property type="nucleotide sequence ID" value="NZ_JAIULA010000024.1"/>
</dbReference>